<dbReference type="InterPro" id="IPR015883">
    <property type="entry name" value="Glyco_hydro_20_cat"/>
</dbReference>
<gene>
    <name evidence="10" type="ORF">CVIRNUC_001164</name>
</gene>
<feature type="active site" description="Proton donor" evidence="6">
    <location>
        <position position="319"/>
    </location>
</feature>
<dbReference type="GO" id="GO:0005975">
    <property type="term" value="P:carbohydrate metabolic process"/>
    <property type="evidence" value="ECO:0007669"/>
    <property type="project" value="InterPro"/>
</dbReference>
<dbReference type="GO" id="GO:0030203">
    <property type="term" value="P:glycosaminoglycan metabolic process"/>
    <property type="evidence" value="ECO:0007669"/>
    <property type="project" value="TreeGrafter"/>
</dbReference>
<accession>A0AAV1HU04</accession>
<comment type="similarity">
    <text evidence="2 5">Belongs to the glycosyl hydrolase 20 family.</text>
</comment>
<evidence type="ECO:0000313" key="10">
    <source>
        <dbReference type="EMBL" id="CAK0739415.1"/>
    </source>
</evidence>
<evidence type="ECO:0000256" key="3">
    <source>
        <dbReference type="ARBA" id="ARBA00022801"/>
    </source>
</evidence>
<comment type="catalytic activity">
    <reaction evidence="1 5">
        <text>Hydrolysis of terminal non-reducing N-acetyl-D-hexosamine residues in N-acetyl-beta-D-hexosaminides.</text>
        <dbReference type="EC" id="3.2.1.52"/>
    </reaction>
</comment>
<dbReference type="InterPro" id="IPR025705">
    <property type="entry name" value="Beta_hexosaminidase_sua/sub"/>
</dbReference>
<dbReference type="InterPro" id="IPR017853">
    <property type="entry name" value="GH"/>
</dbReference>
<evidence type="ECO:0000256" key="7">
    <source>
        <dbReference type="SAM" id="MobiDB-lite"/>
    </source>
</evidence>
<evidence type="ECO:0000256" key="5">
    <source>
        <dbReference type="PIRNR" id="PIRNR001093"/>
    </source>
</evidence>
<dbReference type="SUPFAM" id="SSF55545">
    <property type="entry name" value="beta-N-acetylhexosaminidase-like domain"/>
    <property type="match status" value="1"/>
</dbReference>
<evidence type="ECO:0000259" key="8">
    <source>
        <dbReference type="Pfam" id="PF00728"/>
    </source>
</evidence>
<dbReference type="GO" id="GO:0004563">
    <property type="term" value="F:beta-N-acetylhexosaminidase activity"/>
    <property type="evidence" value="ECO:0007669"/>
    <property type="project" value="UniProtKB-EC"/>
</dbReference>
<dbReference type="EC" id="3.2.1.52" evidence="5"/>
<dbReference type="Pfam" id="PF02838">
    <property type="entry name" value="Glyco_hydro_20b"/>
    <property type="match status" value="1"/>
</dbReference>
<dbReference type="Pfam" id="PF00728">
    <property type="entry name" value="Glyco_hydro_20"/>
    <property type="match status" value="2"/>
</dbReference>
<dbReference type="InterPro" id="IPR015882">
    <property type="entry name" value="HEX_bac_N"/>
</dbReference>
<dbReference type="Proteomes" id="UP001314263">
    <property type="component" value="Unassembled WGS sequence"/>
</dbReference>
<proteinExistence type="inferred from homology"/>
<protein>
    <recommendedName>
        <fullName evidence="5">Beta-hexosaminidase</fullName>
        <ecNumber evidence="5">3.2.1.52</ecNumber>
    </recommendedName>
</protein>
<evidence type="ECO:0000256" key="1">
    <source>
        <dbReference type="ARBA" id="ARBA00001231"/>
    </source>
</evidence>
<feature type="region of interest" description="Disordered" evidence="7">
    <location>
        <begin position="487"/>
        <end position="577"/>
    </location>
</feature>
<feature type="domain" description="Glycoside hydrolase family 20 catalytic" evidence="8">
    <location>
        <begin position="602"/>
        <end position="652"/>
    </location>
</feature>
<evidence type="ECO:0000256" key="6">
    <source>
        <dbReference type="PIRSR" id="PIRSR001093-1"/>
    </source>
</evidence>
<reference evidence="10 11" key="1">
    <citation type="submission" date="2023-10" db="EMBL/GenBank/DDBJ databases">
        <authorList>
            <person name="Maclean D."/>
            <person name="Macfadyen A."/>
        </authorList>
    </citation>
    <scope>NUCLEOTIDE SEQUENCE [LARGE SCALE GENOMIC DNA]</scope>
</reference>
<feature type="domain" description="Beta-hexosaminidase bacterial type N-terminal" evidence="9">
    <location>
        <begin position="13"/>
        <end position="150"/>
    </location>
</feature>
<dbReference type="AlphaFoldDB" id="A0AAV1HU04"/>
<evidence type="ECO:0000313" key="11">
    <source>
        <dbReference type="Proteomes" id="UP001314263"/>
    </source>
</evidence>
<dbReference type="PRINTS" id="PR00738">
    <property type="entry name" value="GLHYDRLASE20"/>
</dbReference>
<dbReference type="PANTHER" id="PTHR22600:SF57">
    <property type="entry name" value="BETA-N-ACETYLHEXOSAMINIDASE"/>
    <property type="match status" value="1"/>
</dbReference>
<feature type="domain" description="Glycoside hydrolase family 20 catalytic" evidence="8">
    <location>
        <begin position="154"/>
        <end position="441"/>
    </location>
</feature>
<keyword evidence="3 5" id="KW-0378">Hydrolase</keyword>
<evidence type="ECO:0000256" key="4">
    <source>
        <dbReference type="ARBA" id="ARBA00023295"/>
    </source>
</evidence>
<feature type="compositionally biased region" description="Low complexity" evidence="7">
    <location>
        <begin position="516"/>
        <end position="533"/>
    </location>
</feature>
<dbReference type="GO" id="GO:0016020">
    <property type="term" value="C:membrane"/>
    <property type="evidence" value="ECO:0007669"/>
    <property type="project" value="TreeGrafter"/>
</dbReference>
<dbReference type="SUPFAM" id="SSF51445">
    <property type="entry name" value="(Trans)glycosidases"/>
    <property type="match status" value="2"/>
</dbReference>
<keyword evidence="11" id="KW-1185">Reference proteome</keyword>
<dbReference type="EMBL" id="CAUYUE010000002">
    <property type="protein sequence ID" value="CAK0739415.1"/>
    <property type="molecule type" value="Genomic_DNA"/>
</dbReference>
<comment type="caution">
    <text evidence="10">The sequence shown here is derived from an EMBL/GenBank/DDBJ whole genome shotgun (WGS) entry which is preliminary data.</text>
</comment>
<dbReference type="InterPro" id="IPR029018">
    <property type="entry name" value="Hex-like_dom2"/>
</dbReference>
<evidence type="ECO:0000259" key="9">
    <source>
        <dbReference type="Pfam" id="PF02838"/>
    </source>
</evidence>
<sequence length="684" mass="75924">MTAPLVCVGPEAPQIIPLPHEWRVLDGAYELPQKLIIGYRGDGAEDVAEYLSETLDALVMSVELEELAASDASLQQLPILLCCEEDGVASLDGLPHIDEAYEMRIDEAGIAIRAQKPHGLFNGVISLMQLLPPYAEMSGDIRLDCMEIVDSPRFDWRGALLDVGRHYFSVPFIYKFLDVCAFYKINKFHWHLTEDQGWRIEIKAFPKLTEFGSWRGRDPDSMYGGFYTQEQVKDVVAYAARRFITVVPEIELPGHCGAALACYPHLSCAKDMSQVPVQWGVHEDVFCAGNDGTFNFLETVLKEVLELFPSEHVHIGGDECPKVRWRQCEACQRRIQEEGLEDEFHLQSWFVGRINTFLKAQGRILIGWDEILEGGLSPGAVVMSWRGISGGVKAAKAGHEVIMTPTSHCYFDYRQSLKYDEPGAWYAMLPLEIVYAFDPIPPPPPEYLTLADPLEPSSDRNVMDAASWPSGAAADTRVDDVEDVELDEDAIPPPPPLMAPGAPTELTPDASMSTRAGSSAGALPLSASGPGSPTQAEDELEHGRISSLEEDNDELAPLPPPRDPRPGTEHSSGNMDENGEMVEIRARSNSFPIALMALPVKPQSTWTLEPEHAQNIRGGQANVWTEYISDEATVEYMLLPRLAALAETVWSPPQLRDWGSFLHRLKEQLPHLDARNLTYRPLGM</sequence>
<dbReference type="Gene3D" id="3.30.379.10">
    <property type="entry name" value="Chitobiase/beta-hexosaminidase domain 2-like"/>
    <property type="match status" value="1"/>
</dbReference>
<evidence type="ECO:0000256" key="2">
    <source>
        <dbReference type="ARBA" id="ARBA00006285"/>
    </source>
</evidence>
<keyword evidence="4 5" id="KW-0326">Glycosidase</keyword>
<dbReference type="PIRSF" id="PIRSF001093">
    <property type="entry name" value="B-hxosamndse_ab_euk"/>
    <property type="match status" value="1"/>
</dbReference>
<dbReference type="Gene3D" id="3.20.20.80">
    <property type="entry name" value="Glycosidases"/>
    <property type="match status" value="2"/>
</dbReference>
<organism evidence="10 11">
    <name type="scientific">Coccomyxa viridis</name>
    <dbReference type="NCBI Taxonomy" id="1274662"/>
    <lineage>
        <taxon>Eukaryota</taxon>
        <taxon>Viridiplantae</taxon>
        <taxon>Chlorophyta</taxon>
        <taxon>core chlorophytes</taxon>
        <taxon>Trebouxiophyceae</taxon>
        <taxon>Trebouxiophyceae incertae sedis</taxon>
        <taxon>Coccomyxaceae</taxon>
        <taxon>Coccomyxa</taxon>
    </lineage>
</organism>
<name>A0AAV1HU04_9CHLO</name>
<dbReference type="CDD" id="cd06563">
    <property type="entry name" value="GH20_chitobiase-like"/>
    <property type="match status" value="1"/>
</dbReference>
<dbReference type="PANTHER" id="PTHR22600">
    <property type="entry name" value="BETA-HEXOSAMINIDASE"/>
    <property type="match status" value="1"/>
</dbReference>